<dbReference type="FunFam" id="1.20.58.220:FF:000004">
    <property type="entry name" value="Phosphate-specific transport system accessory protein PhoU"/>
    <property type="match status" value="1"/>
</dbReference>
<evidence type="ECO:0000256" key="2">
    <source>
        <dbReference type="ARBA" id="ARBA00008107"/>
    </source>
</evidence>
<keyword evidence="10" id="KW-1185">Reference proteome</keyword>
<dbReference type="OrthoDB" id="9814256at2"/>
<sequence>MRDAFHEALDGLNDDLVEMTRLVGSAMGRASQALLDADLELAESVIAADEAVDKLHHDLEARAVELLARQQPVATDLRIVVTTLRMSAELERMGDLARHVAKVARLRYPDSAVPPQARGTILEMSQVAERIVVKCGSVVASKDVEAALQLERDDDEMDRLHRLLFRHLLDGSWDQGMECAIDLTLIGRYYERYADHAVTVAGRVVYLVTGEYPATNGLAQGA</sequence>
<comment type="caution">
    <text evidence="9">The sequence shown here is derived from an EMBL/GenBank/DDBJ whole genome shotgun (WGS) entry which is preliminary data.</text>
</comment>
<evidence type="ECO:0000256" key="1">
    <source>
        <dbReference type="ARBA" id="ARBA00004496"/>
    </source>
</evidence>
<evidence type="ECO:0000256" key="6">
    <source>
        <dbReference type="ARBA" id="ARBA00022592"/>
    </source>
</evidence>
<dbReference type="RefSeq" id="WP_119948662.1">
    <property type="nucleotide sequence ID" value="NZ_QZEZ01000001.1"/>
</dbReference>
<keyword evidence="4 7" id="KW-0813">Transport</keyword>
<dbReference type="Proteomes" id="UP000265614">
    <property type="component" value="Unassembled WGS sequence"/>
</dbReference>
<evidence type="ECO:0000256" key="7">
    <source>
        <dbReference type="PIRNR" id="PIRNR003107"/>
    </source>
</evidence>
<proteinExistence type="inferred from homology"/>
<comment type="subcellular location">
    <subcellularLocation>
        <location evidence="1 7">Cytoplasm</location>
    </subcellularLocation>
</comment>
<protein>
    <recommendedName>
        <fullName evidence="7">Phosphate-specific transport system accessory protein PhoU</fullName>
    </recommendedName>
</protein>
<dbReference type="PANTHER" id="PTHR42930:SF3">
    <property type="entry name" value="PHOSPHATE-SPECIFIC TRANSPORT SYSTEM ACCESSORY PROTEIN PHOU"/>
    <property type="match status" value="1"/>
</dbReference>
<organism evidence="9 10">
    <name type="scientific">Vallicoccus soli</name>
    <dbReference type="NCBI Taxonomy" id="2339232"/>
    <lineage>
        <taxon>Bacteria</taxon>
        <taxon>Bacillati</taxon>
        <taxon>Actinomycetota</taxon>
        <taxon>Actinomycetes</taxon>
        <taxon>Motilibacterales</taxon>
        <taxon>Vallicoccaceae</taxon>
        <taxon>Vallicoccus</taxon>
    </lineage>
</organism>
<dbReference type="NCBIfam" id="TIGR02135">
    <property type="entry name" value="phoU_full"/>
    <property type="match status" value="1"/>
</dbReference>
<dbReference type="AlphaFoldDB" id="A0A3A3Z9H8"/>
<feature type="domain" description="PhoU" evidence="8">
    <location>
        <begin position="16"/>
        <end position="103"/>
    </location>
</feature>
<dbReference type="Gene3D" id="1.20.58.220">
    <property type="entry name" value="Phosphate transport system protein phou homolog 2, domain 2"/>
    <property type="match status" value="1"/>
</dbReference>
<comment type="function">
    <text evidence="7">Plays a role in the regulation of phosphate uptake.</text>
</comment>
<accession>A0A3A3Z9H8</accession>
<comment type="similarity">
    <text evidence="2 7">Belongs to the PhoU family.</text>
</comment>
<dbReference type="PANTHER" id="PTHR42930">
    <property type="entry name" value="PHOSPHATE-SPECIFIC TRANSPORT SYSTEM ACCESSORY PROTEIN PHOU"/>
    <property type="match status" value="1"/>
</dbReference>
<feature type="domain" description="PhoU" evidence="8">
    <location>
        <begin position="121"/>
        <end position="203"/>
    </location>
</feature>
<reference evidence="9 10" key="1">
    <citation type="submission" date="2018-09" db="EMBL/GenBank/DDBJ databases">
        <title>YIM 75000 draft genome.</title>
        <authorList>
            <person name="Tang S."/>
            <person name="Feng Y."/>
        </authorList>
    </citation>
    <scope>NUCLEOTIDE SEQUENCE [LARGE SCALE GENOMIC DNA]</scope>
    <source>
        <strain evidence="9 10">YIM 75000</strain>
    </source>
</reference>
<dbReference type="InterPro" id="IPR028366">
    <property type="entry name" value="PhoU"/>
</dbReference>
<keyword evidence="6 7" id="KW-0592">Phosphate transport</keyword>
<dbReference type="GO" id="GO:0006817">
    <property type="term" value="P:phosphate ion transport"/>
    <property type="evidence" value="ECO:0007669"/>
    <property type="project" value="UniProtKB-KW"/>
</dbReference>
<evidence type="ECO:0000256" key="5">
    <source>
        <dbReference type="ARBA" id="ARBA00022490"/>
    </source>
</evidence>
<dbReference type="PIRSF" id="PIRSF003107">
    <property type="entry name" value="PhoU"/>
    <property type="match status" value="1"/>
</dbReference>
<dbReference type="GO" id="GO:0005737">
    <property type="term" value="C:cytoplasm"/>
    <property type="evidence" value="ECO:0007669"/>
    <property type="project" value="UniProtKB-SubCell"/>
</dbReference>
<dbReference type="EMBL" id="QZEZ01000001">
    <property type="protein sequence ID" value="RJK97736.1"/>
    <property type="molecule type" value="Genomic_DNA"/>
</dbReference>
<evidence type="ECO:0000313" key="9">
    <source>
        <dbReference type="EMBL" id="RJK97736.1"/>
    </source>
</evidence>
<dbReference type="GO" id="GO:0030643">
    <property type="term" value="P:intracellular phosphate ion homeostasis"/>
    <property type="evidence" value="ECO:0007669"/>
    <property type="project" value="InterPro"/>
</dbReference>
<evidence type="ECO:0000313" key="10">
    <source>
        <dbReference type="Proteomes" id="UP000265614"/>
    </source>
</evidence>
<evidence type="ECO:0000256" key="4">
    <source>
        <dbReference type="ARBA" id="ARBA00022448"/>
    </source>
</evidence>
<dbReference type="InterPro" id="IPR038078">
    <property type="entry name" value="PhoU-like_sf"/>
</dbReference>
<gene>
    <name evidence="9" type="primary">phoU</name>
    <name evidence="9" type="ORF">D5H78_01670</name>
</gene>
<evidence type="ECO:0000259" key="8">
    <source>
        <dbReference type="Pfam" id="PF01895"/>
    </source>
</evidence>
<name>A0A3A3Z9H8_9ACTN</name>
<dbReference type="InterPro" id="IPR026022">
    <property type="entry name" value="PhoU_dom"/>
</dbReference>
<dbReference type="SUPFAM" id="SSF109755">
    <property type="entry name" value="PhoU-like"/>
    <property type="match status" value="1"/>
</dbReference>
<dbReference type="Pfam" id="PF01895">
    <property type="entry name" value="PhoU"/>
    <property type="match status" value="2"/>
</dbReference>
<keyword evidence="5 7" id="KW-0963">Cytoplasm</keyword>
<evidence type="ECO:0000256" key="3">
    <source>
        <dbReference type="ARBA" id="ARBA00011738"/>
    </source>
</evidence>
<dbReference type="GO" id="GO:0045936">
    <property type="term" value="P:negative regulation of phosphate metabolic process"/>
    <property type="evidence" value="ECO:0007669"/>
    <property type="project" value="InterPro"/>
</dbReference>
<comment type="subunit">
    <text evidence="3 7">Homodimer.</text>
</comment>